<dbReference type="STRING" id="1801750.A3B85_02330"/>
<dbReference type="Pfam" id="PF13361">
    <property type="entry name" value="UvrD_C"/>
    <property type="match status" value="1"/>
</dbReference>
<dbReference type="SUPFAM" id="SSF52540">
    <property type="entry name" value="P-loop containing nucleoside triphosphate hydrolases"/>
    <property type="match status" value="1"/>
</dbReference>
<dbReference type="PANTHER" id="PTHR11070:SF67">
    <property type="entry name" value="DNA 3'-5' HELICASE"/>
    <property type="match status" value="1"/>
</dbReference>
<evidence type="ECO:0000256" key="11">
    <source>
        <dbReference type="ARBA" id="ARBA00023235"/>
    </source>
</evidence>
<comment type="catalytic activity">
    <reaction evidence="14">
        <text>ATP + H2O = ADP + phosphate + H(+)</text>
        <dbReference type="Rhea" id="RHEA:13065"/>
        <dbReference type="ChEBI" id="CHEBI:15377"/>
        <dbReference type="ChEBI" id="CHEBI:15378"/>
        <dbReference type="ChEBI" id="CHEBI:30616"/>
        <dbReference type="ChEBI" id="CHEBI:43474"/>
        <dbReference type="ChEBI" id="CHEBI:456216"/>
        <dbReference type="EC" id="5.6.2.4"/>
    </reaction>
</comment>
<protein>
    <recommendedName>
        <fullName evidence="13">DNA 3'-5' helicase</fullName>
        <ecNumber evidence="13">5.6.2.4</ecNumber>
    </recommendedName>
</protein>
<dbReference type="GO" id="GO:0000725">
    <property type="term" value="P:recombinational repair"/>
    <property type="evidence" value="ECO:0007669"/>
    <property type="project" value="TreeGrafter"/>
</dbReference>
<evidence type="ECO:0000256" key="6">
    <source>
        <dbReference type="ARBA" id="ARBA00022806"/>
    </source>
</evidence>
<evidence type="ECO:0000256" key="3">
    <source>
        <dbReference type="ARBA" id="ARBA00022741"/>
    </source>
</evidence>
<keyword evidence="11" id="KW-0413">Isomerase</keyword>
<dbReference type="InterPro" id="IPR014017">
    <property type="entry name" value="DNA_helicase_UvrD-like_C"/>
</dbReference>
<dbReference type="Pfam" id="PF00580">
    <property type="entry name" value="UvrD-helicase"/>
    <property type="match status" value="1"/>
</dbReference>
<evidence type="ECO:0000256" key="12">
    <source>
        <dbReference type="ARBA" id="ARBA00034617"/>
    </source>
</evidence>
<keyword evidence="8 15" id="KW-0067">ATP-binding</keyword>
<organism evidence="18 19">
    <name type="scientific">Candidatus Nomurabacteria bacterium RIFCSPHIGHO2_02_FULL_37_13</name>
    <dbReference type="NCBI Taxonomy" id="1801750"/>
    <lineage>
        <taxon>Bacteria</taxon>
        <taxon>Candidatus Nomuraibacteriota</taxon>
    </lineage>
</organism>
<gene>
    <name evidence="18" type="ORF">A3B85_02330</name>
</gene>
<dbReference type="Gene3D" id="3.40.50.300">
    <property type="entry name" value="P-loop containing nucleotide triphosphate hydrolases"/>
    <property type="match status" value="2"/>
</dbReference>
<evidence type="ECO:0000313" key="18">
    <source>
        <dbReference type="EMBL" id="OGI77425.1"/>
    </source>
</evidence>
<dbReference type="InterPro" id="IPR027417">
    <property type="entry name" value="P-loop_NTPase"/>
</dbReference>
<evidence type="ECO:0000256" key="10">
    <source>
        <dbReference type="ARBA" id="ARBA00023204"/>
    </source>
</evidence>
<name>A0A1F6W6W0_9BACT</name>
<dbReference type="PANTHER" id="PTHR11070">
    <property type="entry name" value="UVRD / RECB / PCRA DNA HELICASE FAMILY MEMBER"/>
    <property type="match status" value="1"/>
</dbReference>
<evidence type="ECO:0000256" key="2">
    <source>
        <dbReference type="ARBA" id="ARBA00022722"/>
    </source>
</evidence>
<evidence type="ECO:0000256" key="5">
    <source>
        <dbReference type="ARBA" id="ARBA00022801"/>
    </source>
</evidence>
<evidence type="ECO:0000256" key="9">
    <source>
        <dbReference type="ARBA" id="ARBA00023125"/>
    </source>
</evidence>
<dbReference type="GO" id="GO:0005829">
    <property type="term" value="C:cytosol"/>
    <property type="evidence" value="ECO:0007669"/>
    <property type="project" value="TreeGrafter"/>
</dbReference>
<dbReference type="PROSITE" id="PS51217">
    <property type="entry name" value="UVRD_HELICASE_CTER"/>
    <property type="match status" value="1"/>
</dbReference>
<feature type="domain" description="UvrD-like helicase ATP-binding" evidence="16">
    <location>
        <begin position="1"/>
        <end position="137"/>
    </location>
</feature>
<evidence type="ECO:0000313" key="19">
    <source>
        <dbReference type="Proteomes" id="UP000178374"/>
    </source>
</evidence>
<accession>A0A1F6W6W0</accession>
<keyword evidence="10" id="KW-0234">DNA repair</keyword>
<evidence type="ECO:0000256" key="8">
    <source>
        <dbReference type="ARBA" id="ARBA00022840"/>
    </source>
</evidence>
<dbReference type="EC" id="5.6.2.4" evidence="13"/>
<feature type="non-terminal residue" evidence="18">
    <location>
        <position position="1"/>
    </location>
</feature>
<keyword evidence="6 15" id="KW-0347">Helicase</keyword>
<comment type="caution">
    <text evidence="15">Lacks conserved residue(s) required for the propagation of feature annotation.</text>
</comment>
<dbReference type="InterPro" id="IPR000212">
    <property type="entry name" value="DNA_helicase_UvrD/REP"/>
</dbReference>
<keyword evidence="4" id="KW-0227">DNA damage</keyword>
<dbReference type="EMBL" id="MFUA01000009">
    <property type="protein sequence ID" value="OGI77425.1"/>
    <property type="molecule type" value="Genomic_DNA"/>
</dbReference>
<dbReference type="Gene3D" id="3.90.320.10">
    <property type="match status" value="1"/>
</dbReference>
<dbReference type="Gene3D" id="1.10.10.160">
    <property type="match status" value="1"/>
</dbReference>
<evidence type="ECO:0000259" key="16">
    <source>
        <dbReference type="PROSITE" id="PS51198"/>
    </source>
</evidence>
<evidence type="ECO:0000256" key="15">
    <source>
        <dbReference type="PROSITE-ProRule" id="PRU00560"/>
    </source>
</evidence>
<evidence type="ECO:0000256" key="14">
    <source>
        <dbReference type="ARBA" id="ARBA00048988"/>
    </source>
</evidence>
<evidence type="ECO:0000256" key="4">
    <source>
        <dbReference type="ARBA" id="ARBA00022763"/>
    </source>
</evidence>
<evidence type="ECO:0000256" key="1">
    <source>
        <dbReference type="ARBA" id="ARBA00009922"/>
    </source>
</evidence>
<dbReference type="PROSITE" id="PS51198">
    <property type="entry name" value="UVRD_HELICASE_ATP_BIND"/>
    <property type="match status" value="1"/>
</dbReference>
<reference evidence="18 19" key="1">
    <citation type="journal article" date="2016" name="Nat. Commun.">
        <title>Thousands of microbial genomes shed light on interconnected biogeochemical processes in an aquifer system.</title>
        <authorList>
            <person name="Anantharaman K."/>
            <person name="Brown C.T."/>
            <person name="Hug L.A."/>
            <person name="Sharon I."/>
            <person name="Castelle C.J."/>
            <person name="Probst A.J."/>
            <person name="Thomas B.C."/>
            <person name="Singh A."/>
            <person name="Wilkins M.J."/>
            <person name="Karaoz U."/>
            <person name="Brodie E.L."/>
            <person name="Williams K.H."/>
            <person name="Hubbard S.S."/>
            <person name="Banfield J.F."/>
        </authorList>
    </citation>
    <scope>NUCLEOTIDE SEQUENCE [LARGE SCALE GENOMIC DNA]</scope>
</reference>
<dbReference type="GO" id="GO:0005524">
    <property type="term" value="F:ATP binding"/>
    <property type="evidence" value="ECO:0007669"/>
    <property type="project" value="UniProtKB-UniRule"/>
</dbReference>
<evidence type="ECO:0000259" key="17">
    <source>
        <dbReference type="PROSITE" id="PS51217"/>
    </source>
</evidence>
<dbReference type="InterPro" id="IPR011604">
    <property type="entry name" value="PDDEXK-like_dom_sf"/>
</dbReference>
<feature type="domain" description="UvrD-like helicase C-terminal" evidence="17">
    <location>
        <begin position="136"/>
        <end position="413"/>
    </location>
</feature>
<comment type="caution">
    <text evidence="18">The sequence shown here is derived from an EMBL/GenBank/DDBJ whole genome shotgun (WGS) entry which is preliminary data.</text>
</comment>
<dbReference type="Proteomes" id="UP000178374">
    <property type="component" value="Unassembled WGS sequence"/>
</dbReference>
<dbReference type="AlphaFoldDB" id="A0A1F6W6W0"/>
<sequence length="810" mass="93567">EIKKDILRKIEGLNRTLEVAKFFELYEKTKKEKNVFDYDDVLENLVRIAEISPSFCADIREKYIYVLIDEHQDSSGVQNEFLEKIWGEVEKPNIFVVGDDRQLIYGFGGASIAYFEGFKHSFGKAKLITLVDNYRSTQVILDASDSLLKSSLSTEKLLSHRKETHPVRLVEADYPRDEIIACALDIQKKISAQSRKNKINVNDCAILVPKNKQARSAALILRDMSLPVSSLNAFLFFDSDEAQSYLRVLKIIGNPYDSGNLALSFFDKLSGLDLISAHKFITENDMKKFSLINLAEQKTSLFKDTNPANSWTNKLLFWLKESQKLNVYSLTQLIGDELLLKNASDHETLISRVEIVRTVLNLILSQIEKNPKLTLSEFLSFIDRLEAYGENIPLAIFSADEGVKVLTLHGSKGLEFDYVWIAHMDERSLMSGKRPGFVLPEMIEKNMEKKDEEVVKRQLYVAITRARRFCAISFAKHSYTGGDQELAHVVADLPEGILEKQDSAKTEKSILKHNPKAYVSKKSQAKEHFDIKTLKKIVAKKYEKRKVSVSLLNNFFECPWKWYFRNLLQLPEPKRESLEFGNAVHASIDKILKMNSRPSLKEIENIVKIEVSKRKYGNEKIQKQMQKDVLKIISKWVTNRLPQIKSNRENEKSVSCKYEKLPHLNIYGKIDLVEKLDAKTLRVTDFKTGGIRKKNDMEKMDEEGRMSAYLRQLAMYSYLLEHSSRGKLNVRKSRLEFLESKNKEETFYDRIITKKEIELLMKDIVDYDTFVKSGKWLERDCYYNSYGKDSECEYCKLAKIYTGPLSSQPR</sequence>
<keyword evidence="3 15" id="KW-0547">Nucleotide-binding</keyword>
<keyword evidence="7" id="KW-0269">Exonuclease</keyword>
<proteinExistence type="inferred from homology"/>
<dbReference type="InterPro" id="IPR014016">
    <property type="entry name" value="UvrD-like_ATP-bd"/>
</dbReference>
<dbReference type="Gene3D" id="1.10.486.10">
    <property type="entry name" value="PCRA, domain 4"/>
    <property type="match status" value="1"/>
</dbReference>
<dbReference type="GO" id="GO:0004527">
    <property type="term" value="F:exonuclease activity"/>
    <property type="evidence" value="ECO:0007669"/>
    <property type="project" value="UniProtKB-KW"/>
</dbReference>
<keyword evidence="5 15" id="KW-0378">Hydrolase</keyword>
<keyword evidence="9" id="KW-0238">DNA-binding</keyword>
<dbReference type="GO" id="GO:0043138">
    <property type="term" value="F:3'-5' DNA helicase activity"/>
    <property type="evidence" value="ECO:0007669"/>
    <property type="project" value="UniProtKB-EC"/>
</dbReference>
<dbReference type="InterPro" id="IPR013986">
    <property type="entry name" value="DExx_box_DNA_helicase_dom_sf"/>
</dbReference>
<comment type="similarity">
    <text evidence="1">Belongs to the helicase family. UvrD subfamily.</text>
</comment>
<comment type="catalytic activity">
    <reaction evidence="12">
        <text>Couples ATP hydrolysis with the unwinding of duplex DNA by translocating in the 3'-5' direction.</text>
        <dbReference type="EC" id="5.6.2.4"/>
    </reaction>
</comment>
<keyword evidence="2" id="KW-0540">Nuclease</keyword>
<dbReference type="InterPro" id="IPR038726">
    <property type="entry name" value="PDDEXK_AddAB-type"/>
</dbReference>
<dbReference type="GO" id="GO:0003677">
    <property type="term" value="F:DNA binding"/>
    <property type="evidence" value="ECO:0007669"/>
    <property type="project" value="UniProtKB-KW"/>
</dbReference>
<evidence type="ECO:0000256" key="7">
    <source>
        <dbReference type="ARBA" id="ARBA00022839"/>
    </source>
</evidence>
<evidence type="ECO:0000256" key="13">
    <source>
        <dbReference type="ARBA" id="ARBA00034808"/>
    </source>
</evidence>
<dbReference type="Pfam" id="PF12705">
    <property type="entry name" value="PDDEXK_1"/>
    <property type="match status" value="1"/>
</dbReference>